<evidence type="ECO:0000256" key="1">
    <source>
        <dbReference type="SAM" id="SignalP"/>
    </source>
</evidence>
<dbReference type="Gene3D" id="3.40.50.1820">
    <property type="entry name" value="alpha/beta hydrolase"/>
    <property type="match status" value="1"/>
</dbReference>
<dbReference type="InterPro" id="IPR029058">
    <property type="entry name" value="AB_hydrolase_fold"/>
</dbReference>
<feature type="signal peptide" evidence="1">
    <location>
        <begin position="1"/>
        <end position="23"/>
    </location>
</feature>
<accession>A0ABV6SE12</accession>
<protein>
    <submittedName>
        <fullName evidence="2">S10 family peptidase</fullName>
    </submittedName>
</protein>
<dbReference type="EMBL" id="JBHLTM010000064">
    <property type="protein sequence ID" value="MFC0686303.1"/>
    <property type="molecule type" value="Genomic_DNA"/>
</dbReference>
<dbReference type="InterPro" id="IPR001563">
    <property type="entry name" value="Peptidase_S10"/>
</dbReference>
<evidence type="ECO:0000313" key="2">
    <source>
        <dbReference type="EMBL" id="MFC0686303.1"/>
    </source>
</evidence>
<dbReference type="SUPFAM" id="SSF53474">
    <property type="entry name" value="alpha/beta-Hydrolases"/>
    <property type="match status" value="1"/>
</dbReference>
<feature type="chain" id="PRO_5047459714" evidence="1">
    <location>
        <begin position="24"/>
        <end position="510"/>
    </location>
</feature>
<proteinExistence type="predicted"/>
<comment type="caution">
    <text evidence="2">The sequence shown here is derived from an EMBL/GenBank/DDBJ whole genome shotgun (WGS) entry which is preliminary data.</text>
</comment>
<dbReference type="Pfam" id="PF00450">
    <property type="entry name" value="Peptidase_S10"/>
    <property type="match status" value="1"/>
</dbReference>
<name>A0ABV6SE12_9SPHN</name>
<reference evidence="2 3" key="1">
    <citation type="submission" date="2024-09" db="EMBL/GenBank/DDBJ databases">
        <authorList>
            <person name="Sun Q."/>
            <person name="Mori K."/>
        </authorList>
    </citation>
    <scope>NUCLEOTIDE SEQUENCE [LARGE SCALE GENOMIC DNA]</scope>
    <source>
        <strain evidence="2 3">CICC 11035S</strain>
    </source>
</reference>
<sequence>MKLSRRFKALLVASSLAVSCGNAARADEAVVADAAERQSSAREVLRIGKSAVPYRAEAGTLTIRDDEGKPTASMFYVAYLADRKPGSERPLTFLFNGGPGSASLWLNVGGFGPWHVPGNAPHAMPAAPYRFEPNQASILDKTDLVFIDAVGTGYSRAMPGIDPAKSFWGVDQDVDSFARAITRYIAVNERWNAPKFLFGESYGTTRAAALALRLHNQGIDLNGVVLLSTILNFSDGLSGRDEGPIGLLPTCAAIAWYHGRVADRPEQLSAFLDEVRAFAIGPYARALAKGDRIAPDEEQAVAAQLARYTGLPVSYLVQSHLRIDMERFRSELLRDKGLITGRFDGRFIGAASRIDESVAVDPATNDPATAGVSSALLTTYRDYLSHKVGFHSDLQYRALYNSVIEPAWDMHHRAPGYGHPLSSPNTALDLASAMRANPTMKVFVMNGLFDLATPFFGTEYDFAHMQLAAGLRDNVRFGYYETGHMAYVDASALSAMKRDLDGFYAGAVRP</sequence>
<keyword evidence="3" id="KW-1185">Reference proteome</keyword>
<dbReference type="Proteomes" id="UP001589858">
    <property type="component" value="Unassembled WGS sequence"/>
</dbReference>
<dbReference type="PROSITE" id="PS51257">
    <property type="entry name" value="PROKAR_LIPOPROTEIN"/>
    <property type="match status" value="1"/>
</dbReference>
<evidence type="ECO:0000313" key="3">
    <source>
        <dbReference type="Proteomes" id="UP001589858"/>
    </source>
</evidence>
<gene>
    <name evidence="2" type="ORF">ACFFF8_17080</name>
</gene>
<organism evidence="2 3">
    <name type="scientific">Novosphingobium clariflavum</name>
    <dbReference type="NCBI Taxonomy" id="2029884"/>
    <lineage>
        <taxon>Bacteria</taxon>
        <taxon>Pseudomonadati</taxon>
        <taxon>Pseudomonadota</taxon>
        <taxon>Alphaproteobacteria</taxon>
        <taxon>Sphingomonadales</taxon>
        <taxon>Sphingomonadaceae</taxon>
        <taxon>Novosphingobium</taxon>
    </lineage>
</organism>
<dbReference type="RefSeq" id="WP_267221817.1">
    <property type="nucleotide sequence ID" value="NZ_JAPCWC010000012.1"/>
</dbReference>
<keyword evidence="1" id="KW-0732">Signal</keyword>